<feature type="transmembrane region" description="Helical" evidence="2">
    <location>
        <begin position="34"/>
        <end position="53"/>
    </location>
</feature>
<keyword evidence="2" id="KW-0812">Transmembrane</keyword>
<feature type="region of interest" description="Disordered" evidence="1">
    <location>
        <begin position="107"/>
        <end position="126"/>
    </location>
</feature>
<dbReference type="EMBL" id="VUJU01003418">
    <property type="protein sequence ID" value="KAF0757973.1"/>
    <property type="molecule type" value="Genomic_DNA"/>
</dbReference>
<protein>
    <submittedName>
        <fullName evidence="3">Uncharacterized protein</fullName>
    </submittedName>
</protein>
<evidence type="ECO:0000256" key="2">
    <source>
        <dbReference type="SAM" id="Phobius"/>
    </source>
</evidence>
<reference evidence="3 4" key="1">
    <citation type="submission" date="2019-08" db="EMBL/GenBank/DDBJ databases">
        <title>Whole genome of Aphis craccivora.</title>
        <authorList>
            <person name="Voronova N.V."/>
            <person name="Shulinski R.S."/>
            <person name="Bandarenka Y.V."/>
            <person name="Zhorov D.G."/>
            <person name="Warner D."/>
        </authorList>
    </citation>
    <scope>NUCLEOTIDE SEQUENCE [LARGE SCALE GENOMIC DNA]</scope>
    <source>
        <strain evidence="3">180601</strain>
        <tissue evidence="3">Whole Body</tissue>
    </source>
</reference>
<feature type="compositionally biased region" description="Basic and acidic residues" evidence="1">
    <location>
        <begin position="116"/>
        <end position="125"/>
    </location>
</feature>
<comment type="caution">
    <text evidence="3">The sequence shown here is derived from an EMBL/GenBank/DDBJ whole genome shotgun (WGS) entry which is preliminary data.</text>
</comment>
<keyword evidence="4" id="KW-1185">Reference proteome</keyword>
<dbReference type="Proteomes" id="UP000478052">
    <property type="component" value="Unassembled WGS sequence"/>
</dbReference>
<name>A0A6G0YLE5_APHCR</name>
<proteinExistence type="predicted"/>
<dbReference type="AlphaFoldDB" id="A0A6G0YLE5"/>
<evidence type="ECO:0000313" key="3">
    <source>
        <dbReference type="EMBL" id="KAF0757973.1"/>
    </source>
</evidence>
<accession>A0A6G0YLE5</accession>
<keyword evidence="2" id="KW-0472">Membrane</keyword>
<sequence length="160" mass="17298">MIINLKSIPTHFAINTLKHHTHFQIHLKFTSNRLTISIIIMKFALAFVLLIGISCQIGQGDCAPDGMYESLSGMFGGVYSLTQSAYYSIKGHLSPLTEYLPSPPGSLTSELSNMEKSAEDVESKAGDMLNSSLDSAEDLGSDTGDLMKSGMGKINDAVYD</sequence>
<organism evidence="3 4">
    <name type="scientific">Aphis craccivora</name>
    <name type="common">Cowpea aphid</name>
    <dbReference type="NCBI Taxonomy" id="307492"/>
    <lineage>
        <taxon>Eukaryota</taxon>
        <taxon>Metazoa</taxon>
        <taxon>Ecdysozoa</taxon>
        <taxon>Arthropoda</taxon>
        <taxon>Hexapoda</taxon>
        <taxon>Insecta</taxon>
        <taxon>Pterygota</taxon>
        <taxon>Neoptera</taxon>
        <taxon>Paraneoptera</taxon>
        <taxon>Hemiptera</taxon>
        <taxon>Sternorrhyncha</taxon>
        <taxon>Aphidomorpha</taxon>
        <taxon>Aphidoidea</taxon>
        <taxon>Aphididae</taxon>
        <taxon>Aphidini</taxon>
        <taxon>Aphis</taxon>
        <taxon>Aphis</taxon>
    </lineage>
</organism>
<keyword evidence="2" id="KW-1133">Transmembrane helix</keyword>
<evidence type="ECO:0000256" key="1">
    <source>
        <dbReference type="SAM" id="MobiDB-lite"/>
    </source>
</evidence>
<dbReference type="OrthoDB" id="6625221at2759"/>
<evidence type="ECO:0000313" key="4">
    <source>
        <dbReference type="Proteomes" id="UP000478052"/>
    </source>
</evidence>
<gene>
    <name evidence="3" type="ORF">FWK35_00015501</name>
</gene>